<accession>A0ABQ7CB77</accession>
<name>A0ABQ7CB77_BRACR</name>
<sequence length="72" mass="7891">MLLAAPKISQSRTKGQPDQIEETEMKDPPKGDPRTLVVETGAGSSTGRNRRKKGCRYLPGPISPISQYQHLS</sequence>
<feature type="compositionally biased region" description="Basic and acidic residues" evidence="1">
    <location>
        <begin position="23"/>
        <end position="33"/>
    </location>
</feature>
<organism evidence="2 3">
    <name type="scientific">Brassica cretica</name>
    <name type="common">Mustard</name>
    <dbReference type="NCBI Taxonomy" id="69181"/>
    <lineage>
        <taxon>Eukaryota</taxon>
        <taxon>Viridiplantae</taxon>
        <taxon>Streptophyta</taxon>
        <taxon>Embryophyta</taxon>
        <taxon>Tracheophyta</taxon>
        <taxon>Spermatophyta</taxon>
        <taxon>Magnoliopsida</taxon>
        <taxon>eudicotyledons</taxon>
        <taxon>Gunneridae</taxon>
        <taxon>Pentapetalae</taxon>
        <taxon>rosids</taxon>
        <taxon>malvids</taxon>
        <taxon>Brassicales</taxon>
        <taxon>Brassicaceae</taxon>
        <taxon>Brassiceae</taxon>
        <taxon>Brassica</taxon>
    </lineage>
</organism>
<evidence type="ECO:0000313" key="2">
    <source>
        <dbReference type="EMBL" id="KAF3548966.1"/>
    </source>
</evidence>
<evidence type="ECO:0000313" key="3">
    <source>
        <dbReference type="Proteomes" id="UP000266723"/>
    </source>
</evidence>
<dbReference type="Proteomes" id="UP000266723">
    <property type="component" value="Unassembled WGS sequence"/>
</dbReference>
<evidence type="ECO:0008006" key="4">
    <source>
        <dbReference type="Google" id="ProtNLM"/>
    </source>
</evidence>
<feature type="region of interest" description="Disordered" evidence="1">
    <location>
        <begin position="1"/>
        <end position="72"/>
    </location>
</feature>
<evidence type="ECO:0000256" key="1">
    <source>
        <dbReference type="SAM" id="MobiDB-lite"/>
    </source>
</evidence>
<protein>
    <recommendedName>
        <fullName evidence="4">AT-hook motif nuclear-localized protein</fullName>
    </recommendedName>
</protein>
<dbReference type="EMBL" id="QGKV02000832">
    <property type="protein sequence ID" value="KAF3548966.1"/>
    <property type="molecule type" value="Genomic_DNA"/>
</dbReference>
<proteinExistence type="predicted"/>
<reference evidence="2 3" key="1">
    <citation type="journal article" date="2020" name="BMC Genomics">
        <title>Intraspecific diversification of the crop wild relative Brassica cretica Lam. using demographic model selection.</title>
        <authorList>
            <person name="Kioukis A."/>
            <person name="Michalopoulou V.A."/>
            <person name="Briers L."/>
            <person name="Pirintsos S."/>
            <person name="Studholme D.J."/>
            <person name="Pavlidis P."/>
            <person name="Sarris P.F."/>
        </authorList>
    </citation>
    <scope>NUCLEOTIDE SEQUENCE [LARGE SCALE GENOMIC DNA]</scope>
    <source>
        <strain evidence="3">cv. PFS-1207/04</strain>
    </source>
</reference>
<keyword evidence="3" id="KW-1185">Reference proteome</keyword>
<comment type="caution">
    <text evidence="2">The sequence shown here is derived from an EMBL/GenBank/DDBJ whole genome shotgun (WGS) entry which is preliminary data.</text>
</comment>
<gene>
    <name evidence="2" type="ORF">DY000_02007015</name>
</gene>